<keyword evidence="2" id="KW-1185">Reference proteome</keyword>
<dbReference type="AlphaFoldDB" id="A0A1E3HK83"/>
<dbReference type="OrthoDB" id="10294905at2759"/>
<name>A0A1E3HK83_9TREE</name>
<evidence type="ECO:0000313" key="2">
    <source>
        <dbReference type="Proteomes" id="UP000094065"/>
    </source>
</evidence>
<comment type="caution">
    <text evidence="1">The sequence shown here is derived from an EMBL/GenBank/DDBJ whole genome shotgun (WGS) entry which is preliminary data.</text>
</comment>
<sequence length="279" mass="32233">MTEWRSGLAVFSSENMMMALRAARLRRGRCHERLQIPPMMPQLELSYHSTPTKMSFMPHTDVYPITKPTPATVLSPSPTDDKLVGFSERKKHFDSTTAGLLGLHFAEANLEHRQLVELLVKQVHILGWKYAEKVHYFGAVNALSERFTQLADLLCERLLPDVQTNGIIPTQNVRLLYRVIDEGSIILGHFGRIRLNWLDAWNIEEKGKIDIVEEVLSHLTWRLINLVNIFEEPELNAKKSWQKVISAMWKDDIEKRHRVTKPAPALADYYQYAEYCVVQ</sequence>
<proteinExistence type="predicted"/>
<evidence type="ECO:0000313" key="1">
    <source>
        <dbReference type="EMBL" id="ODN76535.1"/>
    </source>
</evidence>
<protein>
    <submittedName>
        <fullName evidence="1">Uncharacterized protein</fullName>
    </submittedName>
</protein>
<reference evidence="1 2" key="1">
    <citation type="submission" date="2016-06" db="EMBL/GenBank/DDBJ databases">
        <title>Evolution of pathogenesis and genome organization in the Tremellales.</title>
        <authorList>
            <person name="Cuomo C."/>
            <person name="Litvintseva A."/>
            <person name="Heitman J."/>
            <person name="Chen Y."/>
            <person name="Sun S."/>
            <person name="Springer D."/>
            <person name="Dromer F."/>
            <person name="Young S."/>
            <person name="Zeng Q."/>
            <person name="Chapman S."/>
            <person name="Gujja S."/>
            <person name="Saif S."/>
            <person name="Birren B."/>
        </authorList>
    </citation>
    <scope>NUCLEOTIDE SEQUENCE [LARGE SCALE GENOMIC DNA]</scope>
    <source>
        <strain evidence="1 2">CBS 6039</strain>
    </source>
</reference>
<dbReference type="RefSeq" id="XP_018991909.1">
    <property type="nucleotide sequence ID" value="XM_019139418.1"/>
</dbReference>
<dbReference type="Proteomes" id="UP000094065">
    <property type="component" value="Unassembled WGS sequence"/>
</dbReference>
<gene>
    <name evidence="1" type="ORF">L202_05201</name>
</gene>
<dbReference type="EMBL" id="AWGJ01000008">
    <property type="protein sequence ID" value="ODN76535.1"/>
    <property type="molecule type" value="Genomic_DNA"/>
</dbReference>
<accession>A0A1E3HK83</accession>
<dbReference type="GeneID" id="30156510"/>
<organism evidence="1 2">
    <name type="scientific">Cryptococcus amylolentus CBS 6039</name>
    <dbReference type="NCBI Taxonomy" id="1295533"/>
    <lineage>
        <taxon>Eukaryota</taxon>
        <taxon>Fungi</taxon>
        <taxon>Dikarya</taxon>
        <taxon>Basidiomycota</taxon>
        <taxon>Agaricomycotina</taxon>
        <taxon>Tremellomycetes</taxon>
        <taxon>Tremellales</taxon>
        <taxon>Cryptococcaceae</taxon>
        <taxon>Cryptococcus</taxon>
    </lineage>
</organism>